<dbReference type="GO" id="GO:0004674">
    <property type="term" value="F:protein serine/threonine kinase activity"/>
    <property type="evidence" value="ECO:0007669"/>
    <property type="project" value="UniProtKB-KW"/>
</dbReference>
<dbReference type="GO" id="GO:0016989">
    <property type="term" value="F:sigma factor antagonist activity"/>
    <property type="evidence" value="ECO:0007669"/>
    <property type="project" value="InterPro"/>
</dbReference>
<dbReference type="SMART" id="SM00387">
    <property type="entry name" value="HATPase_c"/>
    <property type="match status" value="1"/>
</dbReference>
<dbReference type="InterPro" id="IPR050267">
    <property type="entry name" value="Anti-sigma-factor_SerPK"/>
</dbReference>
<evidence type="ECO:0000313" key="8">
    <source>
        <dbReference type="EMBL" id="HIU98219.1"/>
    </source>
</evidence>
<organism evidence="8 9">
    <name type="scientific">Candidatus Limadaptatus stercoripullorum</name>
    <dbReference type="NCBI Taxonomy" id="2840846"/>
    <lineage>
        <taxon>Bacteria</taxon>
        <taxon>Bacillati</taxon>
        <taxon>Bacillota</taxon>
        <taxon>Clostridia</taxon>
        <taxon>Eubacteriales</taxon>
        <taxon>Candidatus Limadaptatus</taxon>
    </lineage>
</organism>
<comment type="caution">
    <text evidence="8">The sequence shown here is derived from an EMBL/GenBank/DDBJ whole genome shotgun (WGS) entry which is preliminary data.</text>
</comment>
<sequence length="142" mass="15486">MKMYIPARGKNESFARNVIAGFAVDCSPTVGEIGDIKTAVSEAVTNAVVHAYDSEDERNLIEIAADIDEDSVLTVSVRDFGRGIEDVELARQPFFTTKPGEERSGMGFTMIETFMDEMDVVSEPGKGTTVTMKKRIGGDAER</sequence>
<keyword evidence="2 8" id="KW-0808">Transferase</keyword>
<dbReference type="Pfam" id="PF13581">
    <property type="entry name" value="HATPase_c_2"/>
    <property type="match status" value="1"/>
</dbReference>
<dbReference type="SUPFAM" id="SSF55874">
    <property type="entry name" value="ATPase domain of HSP90 chaperone/DNA topoisomerase II/histidine kinase"/>
    <property type="match status" value="1"/>
</dbReference>
<protein>
    <submittedName>
        <fullName evidence="8">Anti-sigma F factor</fullName>
        <ecNumber evidence="8">2.7.11.1</ecNumber>
    </submittedName>
</protein>
<dbReference type="Gene3D" id="3.30.565.10">
    <property type="entry name" value="Histidine kinase-like ATPase, C-terminal domain"/>
    <property type="match status" value="1"/>
</dbReference>
<accession>A0A9D1N8H4</accession>
<proteinExistence type="predicted"/>
<dbReference type="InterPro" id="IPR003594">
    <property type="entry name" value="HATPase_dom"/>
</dbReference>
<dbReference type="EMBL" id="DVOE01000001">
    <property type="protein sequence ID" value="HIU98219.1"/>
    <property type="molecule type" value="Genomic_DNA"/>
</dbReference>
<keyword evidence="4" id="KW-0418">Kinase</keyword>
<dbReference type="GO" id="GO:0005524">
    <property type="term" value="F:ATP binding"/>
    <property type="evidence" value="ECO:0007669"/>
    <property type="project" value="UniProtKB-KW"/>
</dbReference>
<dbReference type="GO" id="GO:0042174">
    <property type="term" value="P:negative regulation of sporulation resulting in formation of a cellular spore"/>
    <property type="evidence" value="ECO:0007669"/>
    <property type="project" value="InterPro"/>
</dbReference>
<dbReference type="PANTHER" id="PTHR35526">
    <property type="entry name" value="ANTI-SIGMA-F FACTOR RSBW-RELATED"/>
    <property type="match status" value="1"/>
</dbReference>
<dbReference type="PANTHER" id="PTHR35526:SF3">
    <property type="entry name" value="ANTI-SIGMA-F FACTOR RSBW"/>
    <property type="match status" value="1"/>
</dbReference>
<reference evidence="8" key="2">
    <citation type="journal article" date="2021" name="PeerJ">
        <title>Extensive microbial diversity within the chicken gut microbiome revealed by metagenomics and culture.</title>
        <authorList>
            <person name="Gilroy R."/>
            <person name="Ravi A."/>
            <person name="Getino M."/>
            <person name="Pursley I."/>
            <person name="Horton D.L."/>
            <person name="Alikhan N.F."/>
            <person name="Baker D."/>
            <person name="Gharbi K."/>
            <person name="Hall N."/>
            <person name="Watson M."/>
            <person name="Adriaenssens E.M."/>
            <person name="Foster-Nyarko E."/>
            <person name="Jarju S."/>
            <person name="Secka A."/>
            <person name="Antonio M."/>
            <person name="Oren A."/>
            <person name="Chaudhuri R.R."/>
            <person name="La Ragione R."/>
            <person name="Hildebrand F."/>
            <person name="Pallen M.J."/>
        </authorList>
    </citation>
    <scope>NUCLEOTIDE SEQUENCE</scope>
    <source>
        <strain evidence="8">10406</strain>
    </source>
</reference>
<evidence type="ECO:0000256" key="6">
    <source>
        <dbReference type="ARBA" id="ARBA00022969"/>
    </source>
</evidence>
<evidence type="ECO:0000256" key="2">
    <source>
        <dbReference type="ARBA" id="ARBA00022679"/>
    </source>
</evidence>
<keyword evidence="6" id="KW-0749">Sporulation</keyword>
<dbReference type="EC" id="2.7.11.1" evidence="8"/>
<dbReference type="AlphaFoldDB" id="A0A9D1N8H4"/>
<evidence type="ECO:0000259" key="7">
    <source>
        <dbReference type="SMART" id="SM00387"/>
    </source>
</evidence>
<gene>
    <name evidence="8" type="ORF">IAC73_00035</name>
</gene>
<dbReference type="GO" id="GO:0030435">
    <property type="term" value="P:sporulation resulting in formation of a cellular spore"/>
    <property type="evidence" value="ECO:0007669"/>
    <property type="project" value="UniProtKB-KW"/>
</dbReference>
<feature type="domain" description="Histidine kinase/HSP90-like ATPase" evidence="7">
    <location>
        <begin position="31"/>
        <end position="138"/>
    </location>
</feature>
<evidence type="ECO:0000256" key="1">
    <source>
        <dbReference type="ARBA" id="ARBA00022527"/>
    </source>
</evidence>
<keyword evidence="3" id="KW-0547">Nucleotide-binding</keyword>
<name>A0A9D1N8H4_9FIRM</name>
<keyword evidence="1" id="KW-0723">Serine/threonine-protein kinase</keyword>
<evidence type="ECO:0000256" key="4">
    <source>
        <dbReference type="ARBA" id="ARBA00022777"/>
    </source>
</evidence>
<keyword evidence="5" id="KW-0067">ATP-binding</keyword>
<evidence type="ECO:0000313" key="9">
    <source>
        <dbReference type="Proteomes" id="UP000886857"/>
    </source>
</evidence>
<dbReference type="NCBIfam" id="TIGR01925">
    <property type="entry name" value="spIIAB"/>
    <property type="match status" value="1"/>
</dbReference>
<reference evidence="8" key="1">
    <citation type="submission" date="2020-10" db="EMBL/GenBank/DDBJ databases">
        <authorList>
            <person name="Gilroy R."/>
        </authorList>
    </citation>
    <scope>NUCLEOTIDE SEQUENCE</scope>
    <source>
        <strain evidence="8">10406</strain>
    </source>
</reference>
<dbReference type="InterPro" id="IPR036890">
    <property type="entry name" value="HATPase_C_sf"/>
</dbReference>
<evidence type="ECO:0000256" key="5">
    <source>
        <dbReference type="ARBA" id="ARBA00022840"/>
    </source>
</evidence>
<dbReference type="Proteomes" id="UP000886857">
    <property type="component" value="Unassembled WGS sequence"/>
</dbReference>
<dbReference type="InterPro" id="IPR010194">
    <property type="entry name" value="Anti-sigma_F"/>
</dbReference>
<evidence type="ECO:0000256" key="3">
    <source>
        <dbReference type="ARBA" id="ARBA00022741"/>
    </source>
</evidence>